<organism evidence="1 2">
    <name type="scientific">Marinobacter panjinensis</name>
    <dbReference type="NCBI Taxonomy" id="2576384"/>
    <lineage>
        <taxon>Bacteria</taxon>
        <taxon>Pseudomonadati</taxon>
        <taxon>Pseudomonadota</taxon>
        <taxon>Gammaproteobacteria</taxon>
        <taxon>Pseudomonadales</taxon>
        <taxon>Marinobacteraceae</taxon>
        <taxon>Marinobacter</taxon>
    </lineage>
</organism>
<dbReference type="AlphaFoldDB" id="A0A4U6R7L6"/>
<evidence type="ECO:0000313" key="2">
    <source>
        <dbReference type="Proteomes" id="UP000308488"/>
    </source>
</evidence>
<comment type="caution">
    <text evidence="1">The sequence shown here is derived from an EMBL/GenBank/DDBJ whole genome shotgun (WGS) entry which is preliminary data.</text>
</comment>
<gene>
    <name evidence="1" type="ORF">FDP08_02130</name>
</gene>
<sequence>MSLADAEHKVEVWRTFYNQVRPH</sequence>
<keyword evidence="2" id="KW-1185">Reference proteome</keyword>
<name>A0A4U6R7L6_9GAMM</name>
<dbReference type="EMBL" id="SZYH01000001">
    <property type="protein sequence ID" value="TKV69581.1"/>
    <property type="molecule type" value="Genomic_DNA"/>
</dbReference>
<dbReference type="RefSeq" id="WP_137437190.1">
    <property type="nucleotide sequence ID" value="NZ_SZYH01000001.1"/>
</dbReference>
<evidence type="ECO:0000313" key="1">
    <source>
        <dbReference type="EMBL" id="TKV69581.1"/>
    </source>
</evidence>
<proteinExistence type="predicted"/>
<protein>
    <submittedName>
        <fullName evidence="1">Transposase</fullName>
    </submittedName>
</protein>
<reference evidence="1 2" key="1">
    <citation type="submission" date="2019-05" db="EMBL/GenBank/DDBJ databases">
        <title>Marinobacter panjinensis sp. nov., a moderately halophilic bacterium isolated from sea tidal flat environment.</title>
        <authorList>
            <person name="Yang W."/>
            <person name="An M."/>
            <person name="He W."/>
            <person name="Luo X."/>
            <person name="Zhu L."/>
            <person name="Chen G."/>
            <person name="Zhang Y."/>
            <person name="Wang Y."/>
        </authorList>
    </citation>
    <scope>NUCLEOTIDE SEQUENCE [LARGE SCALE GENOMIC DNA]</scope>
    <source>
        <strain evidence="1 2">PJ-16</strain>
    </source>
</reference>
<accession>A0A4U6R7L6</accession>
<dbReference type="Proteomes" id="UP000308488">
    <property type="component" value="Unassembled WGS sequence"/>
</dbReference>